<accession>A0ABN0YQP5</accession>
<evidence type="ECO:0000313" key="1">
    <source>
        <dbReference type="EMBL" id="GAA0405908.1"/>
    </source>
</evidence>
<dbReference type="EMBL" id="BAAACX010000018">
    <property type="protein sequence ID" value="GAA0405908.1"/>
    <property type="molecule type" value="Genomic_DNA"/>
</dbReference>
<proteinExistence type="predicted"/>
<organism evidence="1 2">
    <name type="scientific">Paenibacillus motobuensis</name>
    <dbReference type="NCBI Taxonomy" id="295324"/>
    <lineage>
        <taxon>Bacteria</taxon>
        <taxon>Bacillati</taxon>
        <taxon>Bacillota</taxon>
        <taxon>Bacilli</taxon>
        <taxon>Bacillales</taxon>
        <taxon>Paenibacillaceae</taxon>
        <taxon>Paenibacillus</taxon>
    </lineage>
</organism>
<dbReference type="Pfam" id="PF11392">
    <property type="entry name" value="AllH"/>
    <property type="match status" value="1"/>
</dbReference>
<reference evidence="1 2" key="1">
    <citation type="journal article" date="2019" name="Int. J. Syst. Evol. Microbiol.">
        <title>The Global Catalogue of Microorganisms (GCM) 10K type strain sequencing project: providing services to taxonomists for standard genome sequencing and annotation.</title>
        <authorList>
            <consortium name="The Broad Institute Genomics Platform"/>
            <consortium name="The Broad Institute Genome Sequencing Center for Infectious Disease"/>
            <person name="Wu L."/>
            <person name="Ma J."/>
        </authorList>
    </citation>
    <scope>NUCLEOTIDE SEQUENCE [LARGE SCALE GENOMIC DNA]</scope>
    <source>
        <strain evidence="1 2">JCM 12774</strain>
    </source>
</reference>
<dbReference type="Proteomes" id="UP001500340">
    <property type="component" value="Unassembled WGS sequence"/>
</dbReference>
<gene>
    <name evidence="1" type="ORF">GCM10008933_40230</name>
</gene>
<sequence length="302" mass="33496">MEHLIQASGAYSVTVPPLLQTDEPGYVHSIFNNGWNIRCGNGLIFIGSRKNGELPFGIHLEDDLLPRLIPLLSMGETFLYDREASALLFSSFAIKLNPLRAYDSKMRPIEALSLLSGLNAFASEICNHNQHTGTGILVSHFLERLISKSGSSWSEHEQKVIQLMDAAQSESLPQIDNILRYWIGRGNGLTPAGDDMLAGMLAVDTITGVFTDHFRLHLSTLVEKEALTTDISREYLKYALQGQFSSVISNVLSTLALEDGKELMKRTRELLCVGHSSGLDTSFGILIGMLILRRNPTWHRKS</sequence>
<name>A0ABN0YQP5_9BACL</name>
<protein>
    <submittedName>
        <fullName evidence="1">DUF2877 domain-containing protein</fullName>
    </submittedName>
</protein>
<dbReference type="InterPro" id="IPR021530">
    <property type="entry name" value="AllH-like"/>
</dbReference>
<keyword evidence="2" id="KW-1185">Reference proteome</keyword>
<comment type="caution">
    <text evidence="1">The sequence shown here is derived from an EMBL/GenBank/DDBJ whole genome shotgun (WGS) entry which is preliminary data.</text>
</comment>
<evidence type="ECO:0000313" key="2">
    <source>
        <dbReference type="Proteomes" id="UP001500340"/>
    </source>
</evidence>
<dbReference type="RefSeq" id="WP_343864241.1">
    <property type="nucleotide sequence ID" value="NZ_BAAACX010000018.1"/>
</dbReference>